<evidence type="ECO:0000313" key="1">
    <source>
        <dbReference type="EMBL" id="TFU98172.1"/>
    </source>
</evidence>
<dbReference type="RefSeq" id="WP_135181579.1">
    <property type="nucleotide sequence ID" value="NZ_JADGKZ010000004.1"/>
</dbReference>
<dbReference type="OrthoDB" id="944647at2"/>
<evidence type="ECO:0000313" key="2">
    <source>
        <dbReference type="Proteomes" id="UP000297253"/>
    </source>
</evidence>
<gene>
    <name evidence="1" type="ORF">E4T82_03945</name>
</gene>
<dbReference type="Proteomes" id="UP000297253">
    <property type="component" value="Unassembled WGS sequence"/>
</dbReference>
<dbReference type="AlphaFoldDB" id="A0A4Y9JB60"/>
<organism evidence="1 2">
    <name type="scientific">Streptococcus cuniculi</name>
    <dbReference type="NCBI Taxonomy" id="1432788"/>
    <lineage>
        <taxon>Bacteria</taxon>
        <taxon>Bacillati</taxon>
        <taxon>Bacillota</taxon>
        <taxon>Bacilli</taxon>
        <taxon>Lactobacillales</taxon>
        <taxon>Streptococcaceae</taxon>
        <taxon>Streptococcus</taxon>
    </lineage>
</organism>
<protein>
    <submittedName>
        <fullName evidence="1">Antirestriction protein ArdA</fullName>
    </submittedName>
</protein>
<dbReference type="Pfam" id="PF07275">
    <property type="entry name" value="ArdA"/>
    <property type="match status" value="1"/>
</dbReference>
<comment type="caution">
    <text evidence="1">The sequence shown here is derived from an EMBL/GenBank/DDBJ whole genome shotgun (WGS) entry which is preliminary data.</text>
</comment>
<dbReference type="EMBL" id="SPPD01000004">
    <property type="protein sequence ID" value="TFU98172.1"/>
    <property type="molecule type" value="Genomic_DNA"/>
</dbReference>
<accession>A0A4Y9JB60</accession>
<dbReference type="InterPro" id="IPR009899">
    <property type="entry name" value="ArdA"/>
</dbReference>
<sequence length="156" mass="18492">MKVKVALQNLRTGDWSWFEFPTNLEMVKQKLNARSGDELIVVDSELIGIPEYTSLREIQQFAEKMEEFPRQYLECLEQWVSFYGGIQGFSREFELDDWTIVETSSDEDFGSIMFYDFQAIKIPTELENYFDFEAYGRDCCLNSNNFFATDNYYVFQ</sequence>
<dbReference type="InterPro" id="IPR041893">
    <property type="entry name" value="ArdA_dom3"/>
</dbReference>
<dbReference type="Gene3D" id="1.10.10.1190">
    <property type="entry name" value="Antirestriction protein ArdA, domain 3"/>
    <property type="match status" value="1"/>
</dbReference>
<proteinExistence type="predicted"/>
<reference evidence="1 2" key="1">
    <citation type="submission" date="2019-03" db="EMBL/GenBank/DDBJ databases">
        <title>Diversity of the mouse oral microbiome.</title>
        <authorList>
            <person name="Joseph S."/>
            <person name="Aduse-Opoku J."/>
            <person name="Curtis M."/>
            <person name="Wade W."/>
            <person name="Hashim A."/>
        </authorList>
    </citation>
    <scope>NUCLEOTIDE SEQUENCE [LARGE SCALE GENOMIC DNA]</scope>
    <source>
        <strain evidence="1 2">WM131</strain>
    </source>
</reference>
<name>A0A4Y9JB60_9STRE</name>